<name>A0ABM5TIM0_9ACTN</name>
<sequence>MIEGLGGGLRISDRFGQMQKHIRFSEYVSRGIYIDTDELYSLIRFSISECHISRKGIGEQQRLQKESAHAGRGIQYGGTFG</sequence>
<proteinExistence type="predicted"/>
<gene>
    <name evidence="1" type="ORF">ABB07_12510</name>
</gene>
<evidence type="ECO:0000313" key="1">
    <source>
        <dbReference type="EMBL" id="AKJ10805.1"/>
    </source>
</evidence>
<evidence type="ECO:0008006" key="3">
    <source>
        <dbReference type="Google" id="ProtNLM"/>
    </source>
</evidence>
<reference evidence="1 2" key="1">
    <citation type="journal article" date="2015" name="ISME J.">
        <title>Draft Genome Sequence of Streptomyces incarnatus NRRL8089, which Produces the Nucleoside Antibiotic Sinefungin.</title>
        <authorList>
            <person name="Oshima K."/>
            <person name="Hattori M."/>
            <person name="Shimizu H."/>
            <person name="Fukuda K."/>
            <person name="Nemoto M."/>
            <person name="Inagaki K."/>
            <person name="Tamura T."/>
        </authorList>
    </citation>
    <scope>NUCLEOTIDE SEQUENCE [LARGE SCALE GENOMIC DNA]</scope>
    <source>
        <strain evidence="1 2">NRRL 8089</strain>
    </source>
</reference>
<evidence type="ECO:0000313" key="2">
    <source>
        <dbReference type="Proteomes" id="UP000035366"/>
    </source>
</evidence>
<accession>A0ABM5TIM0</accession>
<protein>
    <recommendedName>
        <fullName evidence="3">Tn3 transposase DDE domain-containing protein</fullName>
    </recommendedName>
</protein>
<organism evidence="1 2">
    <name type="scientific">Streptomyces incarnatus</name>
    <dbReference type="NCBI Taxonomy" id="665007"/>
    <lineage>
        <taxon>Bacteria</taxon>
        <taxon>Bacillati</taxon>
        <taxon>Actinomycetota</taxon>
        <taxon>Actinomycetes</taxon>
        <taxon>Kitasatosporales</taxon>
        <taxon>Streptomycetaceae</taxon>
        <taxon>Streptomyces</taxon>
    </lineage>
</organism>
<dbReference type="EMBL" id="CP011497">
    <property type="protein sequence ID" value="AKJ10805.1"/>
    <property type="molecule type" value="Genomic_DNA"/>
</dbReference>
<keyword evidence="2" id="KW-1185">Reference proteome</keyword>
<dbReference type="Proteomes" id="UP000035366">
    <property type="component" value="Chromosome"/>
</dbReference>